<dbReference type="GeneID" id="73289785"/>
<dbReference type="EMBL" id="CP100355">
    <property type="protein sequence ID" value="UTF54998.1"/>
    <property type="molecule type" value="Genomic_DNA"/>
</dbReference>
<accession>A0A9E7NDG3</accession>
<evidence type="ECO:0000313" key="2">
    <source>
        <dbReference type="EMBL" id="UTF54998.1"/>
    </source>
</evidence>
<feature type="transmembrane region" description="Helical" evidence="1">
    <location>
        <begin position="87"/>
        <end position="106"/>
    </location>
</feature>
<organism evidence="2 3">
    <name type="scientific">Natronosalvus rutilus</name>
    <dbReference type="NCBI Taxonomy" id="2953753"/>
    <lineage>
        <taxon>Archaea</taxon>
        <taxon>Methanobacteriati</taxon>
        <taxon>Methanobacteriota</taxon>
        <taxon>Stenosarchaea group</taxon>
        <taxon>Halobacteria</taxon>
        <taxon>Halobacteriales</taxon>
        <taxon>Natrialbaceae</taxon>
        <taxon>Natronosalvus</taxon>
    </lineage>
</organism>
<feature type="transmembrane region" description="Helical" evidence="1">
    <location>
        <begin position="16"/>
        <end position="36"/>
    </location>
</feature>
<gene>
    <name evidence="2" type="ORF">NGM29_07025</name>
</gene>
<feature type="transmembrane region" description="Helical" evidence="1">
    <location>
        <begin position="48"/>
        <end position="67"/>
    </location>
</feature>
<keyword evidence="3" id="KW-1185">Reference proteome</keyword>
<protein>
    <submittedName>
        <fullName evidence="2">Uncharacterized protein</fullName>
    </submittedName>
</protein>
<keyword evidence="1" id="KW-0812">Transmembrane</keyword>
<dbReference type="RefSeq" id="WP_254159740.1">
    <property type="nucleotide sequence ID" value="NZ_CP100355.1"/>
</dbReference>
<evidence type="ECO:0000313" key="3">
    <source>
        <dbReference type="Proteomes" id="UP001056855"/>
    </source>
</evidence>
<dbReference type="KEGG" id="sawl:NGM29_07025"/>
<keyword evidence="1" id="KW-1133">Transmembrane helix</keyword>
<proteinExistence type="predicted"/>
<reference evidence="2" key="1">
    <citation type="submission" date="2022-06" db="EMBL/GenBank/DDBJ databases">
        <title>Diverse halophilic archaea isolated from saline environments.</title>
        <authorList>
            <person name="Cui H.-L."/>
        </authorList>
    </citation>
    <scope>NUCLEOTIDE SEQUENCE</scope>
    <source>
        <strain evidence="2">WLHS1</strain>
    </source>
</reference>
<dbReference type="AlphaFoldDB" id="A0A9E7NDG3"/>
<sequence>MRFRLRNREGTPVDPVPFFVVAGLAVMLVLSFGPLYGQAIGVGLEYSAAGSIALSFAFTVGAYYRQVWTVRPEFVGVVPAEVRVERLYYLMLVLAVLVVGLAIPLAL</sequence>
<dbReference type="Proteomes" id="UP001056855">
    <property type="component" value="Chromosome"/>
</dbReference>
<keyword evidence="1" id="KW-0472">Membrane</keyword>
<name>A0A9E7NDG3_9EURY</name>
<evidence type="ECO:0000256" key="1">
    <source>
        <dbReference type="SAM" id="Phobius"/>
    </source>
</evidence>